<dbReference type="PANTHER" id="PTHR43283">
    <property type="entry name" value="BETA-LACTAMASE-RELATED"/>
    <property type="match status" value="1"/>
</dbReference>
<evidence type="ECO:0000259" key="1">
    <source>
        <dbReference type="Pfam" id="PF00144"/>
    </source>
</evidence>
<dbReference type="InterPro" id="IPR001466">
    <property type="entry name" value="Beta-lactam-related"/>
</dbReference>
<dbReference type="Proteomes" id="UP000009235">
    <property type="component" value="Chromosome"/>
</dbReference>
<dbReference type="KEGG" id="asd:AS9A_0236"/>
<name>F6EFB7_HOYSD</name>
<dbReference type="RefSeq" id="WP_013805048.1">
    <property type="nucleotide sequence ID" value="NC_015564.1"/>
</dbReference>
<gene>
    <name evidence="2" type="ordered locus">AS9A_0236</name>
</gene>
<accession>F6EFB7</accession>
<evidence type="ECO:0000313" key="3">
    <source>
        <dbReference type="Proteomes" id="UP000009235"/>
    </source>
</evidence>
<reference evidence="2 3" key="1">
    <citation type="journal article" date="2011" name="J. Bacteriol.">
        <title>Complete genome sequence of Amycolicicoccus subflavus DQS3-9A1T, an actinomycete isolated from crude oil-polluted soil.</title>
        <authorList>
            <person name="Cai M."/>
            <person name="Chen W.M."/>
            <person name="Nie Y."/>
            <person name="Chi C.Q."/>
            <person name="Wang Y.N."/>
            <person name="Tang Y.Q."/>
            <person name="Li G.Y."/>
            <person name="Wu X.L."/>
        </authorList>
    </citation>
    <scope>NUCLEOTIDE SEQUENCE [LARGE SCALE GENOMIC DNA]</scope>
    <source>
        <strain evidence="3">DSM 45089 / DQS3-9A1</strain>
    </source>
</reference>
<dbReference type="Gene3D" id="3.40.710.10">
    <property type="entry name" value="DD-peptidase/beta-lactamase superfamily"/>
    <property type="match status" value="1"/>
</dbReference>
<dbReference type="OrthoDB" id="9814204at2"/>
<protein>
    <recommendedName>
        <fullName evidence="1">Beta-lactamase-related domain-containing protein</fullName>
    </recommendedName>
</protein>
<feature type="domain" description="Beta-lactamase-related" evidence="1">
    <location>
        <begin position="96"/>
        <end position="390"/>
    </location>
</feature>
<dbReference type="SUPFAM" id="SSF56601">
    <property type="entry name" value="beta-lactamase/transpeptidase-like"/>
    <property type="match status" value="1"/>
</dbReference>
<dbReference type="EMBL" id="CP002786">
    <property type="protein sequence ID" value="AEF38696.1"/>
    <property type="molecule type" value="Genomic_DNA"/>
</dbReference>
<dbReference type="InterPro" id="IPR012338">
    <property type="entry name" value="Beta-lactam/transpept-like"/>
</dbReference>
<evidence type="ECO:0000313" key="2">
    <source>
        <dbReference type="EMBL" id="AEF38696.1"/>
    </source>
</evidence>
<dbReference type="AlphaFoldDB" id="F6EFB7"/>
<dbReference type="HOGENOM" id="CLU_030169_0_2_11"/>
<keyword evidence="3" id="KW-1185">Reference proteome</keyword>
<sequence length="413" mass="45495">MPRKNRANTIPFLARYLASKVRPGGRPASLMDVGLFTGVPQHDNFARVRDLAPTRKMPAATEPFTWPTGPMIELPTTYLFQGEERSTEQFLIDTDTAALLVLVDGTIRAERYLLSGGPNVNWLSMSVAKSFVSCLVGIAVDEGKIRNIDDPISDYVPVESGSAYDGVPIRTVLQMSSGARWNEDYNDPKSDVHQISRAMLGLGGGLDGFVARMVRETAPETVCRYNSGETQVLGTLIARATGQNVSDYMHEKLAEPLGFEAPGFWITDMRGVEMSYAGLNLTARDFAKLGELYRNHGVWQGQRIVSDDWVRASTTIDSPIREPGRPIVGDHGIDLGYGYQWWIPAGDRGDYSAIGILNQLVYVDPSTRTTIVKLSANRMYGTSTGESTNRDVENVEFLRAIAQHSNQASPQEL</sequence>
<dbReference type="InterPro" id="IPR050789">
    <property type="entry name" value="Diverse_Enzym_Activities"/>
</dbReference>
<dbReference type="PANTHER" id="PTHR43283:SF14">
    <property type="entry name" value="BLL8153 PROTEIN"/>
    <property type="match status" value="1"/>
</dbReference>
<dbReference type="eggNOG" id="COG1680">
    <property type="taxonomic scope" value="Bacteria"/>
</dbReference>
<organism evidence="2 3">
    <name type="scientific">Hoyosella subflava (strain DSM 45089 / JCM 17490 / NBRC 109087 / DQS3-9A1)</name>
    <name type="common">Amycolicicoccus subflavus</name>
    <dbReference type="NCBI Taxonomy" id="443218"/>
    <lineage>
        <taxon>Bacteria</taxon>
        <taxon>Bacillati</taxon>
        <taxon>Actinomycetota</taxon>
        <taxon>Actinomycetes</taxon>
        <taxon>Mycobacteriales</taxon>
        <taxon>Hoyosellaceae</taxon>
        <taxon>Hoyosella</taxon>
    </lineage>
</organism>
<dbReference type="Pfam" id="PF00144">
    <property type="entry name" value="Beta-lactamase"/>
    <property type="match status" value="1"/>
</dbReference>
<proteinExistence type="predicted"/>